<reference evidence="7 8" key="1">
    <citation type="submission" date="2016-11" db="EMBL/GenBank/DDBJ databases">
        <authorList>
            <person name="Jaros S."/>
            <person name="Januszkiewicz K."/>
            <person name="Wedrychowicz H."/>
        </authorList>
    </citation>
    <scope>NUCLEOTIDE SEQUENCE [LARGE SCALE GENOMIC DNA]</scope>
    <source>
        <strain evidence="7 8">DSM 26897</strain>
    </source>
</reference>
<keyword evidence="4 6" id="KW-1133">Transmembrane helix</keyword>
<keyword evidence="8" id="KW-1185">Reference proteome</keyword>
<dbReference type="GO" id="GO:0015171">
    <property type="term" value="F:amino acid transmembrane transporter activity"/>
    <property type="evidence" value="ECO:0007669"/>
    <property type="project" value="TreeGrafter"/>
</dbReference>
<keyword evidence="5 6" id="KW-0472">Membrane</keyword>
<dbReference type="EMBL" id="FQUO01000013">
    <property type="protein sequence ID" value="SHF86442.1"/>
    <property type="molecule type" value="Genomic_DNA"/>
</dbReference>
<dbReference type="RefSeq" id="WP_073045252.1">
    <property type="nucleotide sequence ID" value="NZ_FQUO01000013.1"/>
</dbReference>
<feature type="transmembrane region" description="Helical" evidence="6">
    <location>
        <begin position="189"/>
        <end position="207"/>
    </location>
</feature>
<feature type="transmembrane region" description="Helical" evidence="6">
    <location>
        <begin position="72"/>
        <end position="90"/>
    </location>
</feature>
<evidence type="ECO:0000256" key="6">
    <source>
        <dbReference type="SAM" id="Phobius"/>
    </source>
</evidence>
<evidence type="ECO:0000256" key="2">
    <source>
        <dbReference type="ARBA" id="ARBA00022475"/>
    </source>
</evidence>
<dbReference type="Pfam" id="PF01810">
    <property type="entry name" value="LysE"/>
    <property type="match status" value="1"/>
</dbReference>
<protein>
    <submittedName>
        <fullName evidence="7">Threonine/homoserine/homoserine lactone efflux protein</fullName>
    </submittedName>
</protein>
<keyword evidence="2" id="KW-1003">Cell membrane</keyword>
<evidence type="ECO:0000256" key="5">
    <source>
        <dbReference type="ARBA" id="ARBA00023136"/>
    </source>
</evidence>
<feature type="transmembrane region" description="Helical" evidence="6">
    <location>
        <begin position="111"/>
        <end position="133"/>
    </location>
</feature>
<dbReference type="PANTHER" id="PTHR30086:SF20">
    <property type="entry name" value="ARGININE EXPORTER PROTEIN ARGO-RELATED"/>
    <property type="match status" value="1"/>
</dbReference>
<evidence type="ECO:0000256" key="3">
    <source>
        <dbReference type="ARBA" id="ARBA00022692"/>
    </source>
</evidence>
<accession>A0A1M5F5S8</accession>
<name>A0A1M5F5S8_9BACT</name>
<feature type="transmembrane region" description="Helical" evidence="6">
    <location>
        <begin position="148"/>
        <end position="168"/>
    </location>
</feature>
<gene>
    <name evidence="7" type="ORF">SAMN05444008_11337</name>
</gene>
<dbReference type="Proteomes" id="UP000184368">
    <property type="component" value="Unassembled WGS sequence"/>
</dbReference>
<dbReference type="AlphaFoldDB" id="A0A1M5F5S8"/>
<organism evidence="7 8">
    <name type="scientific">Cnuella takakiae</name>
    <dbReference type="NCBI Taxonomy" id="1302690"/>
    <lineage>
        <taxon>Bacteria</taxon>
        <taxon>Pseudomonadati</taxon>
        <taxon>Bacteroidota</taxon>
        <taxon>Chitinophagia</taxon>
        <taxon>Chitinophagales</taxon>
        <taxon>Chitinophagaceae</taxon>
        <taxon>Cnuella</taxon>
    </lineage>
</organism>
<dbReference type="OrthoDB" id="679767at2"/>
<sequence length="212" mass="23425">MLEAIWKGILLGLLLSISVGPVIFSILKQSINNGIKGGFAFIIGVSFSDISLAVAANFFTELFSQLTEYRKYIGIGGSVFLITVGVYFLFFKKVAVNEEGKQILKVRKRDYLKLFLAGYFMNILNPAVILFWLSTATAFIANTSEQRLIIFGIALALVFAGDVLKVVLAGKLRRRLTAKNIHLINRLNGIILIGFGIALLWGLLFYSDKLPA</sequence>
<evidence type="ECO:0000313" key="8">
    <source>
        <dbReference type="Proteomes" id="UP000184368"/>
    </source>
</evidence>
<keyword evidence="3 6" id="KW-0812">Transmembrane</keyword>
<feature type="transmembrane region" description="Helical" evidence="6">
    <location>
        <begin position="6"/>
        <end position="27"/>
    </location>
</feature>
<dbReference type="PANTHER" id="PTHR30086">
    <property type="entry name" value="ARGININE EXPORTER PROTEIN ARGO"/>
    <property type="match status" value="1"/>
</dbReference>
<dbReference type="STRING" id="1302690.BUE76_02950"/>
<comment type="subcellular location">
    <subcellularLocation>
        <location evidence="1">Cell membrane</location>
        <topology evidence="1">Multi-pass membrane protein</topology>
    </subcellularLocation>
</comment>
<dbReference type="InterPro" id="IPR001123">
    <property type="entry name" value="LeuE-type"/>
</dbReference>
<evidence type="ECO:0000256" key="1">
    <source>
        <dbReference type="ARBA" id="ARBA00004651"/>
    </source>
</evidence>
<proteinExistence type="predicted"/>
<feature type="transmembrane region" description="Helical" evidence="6">
    <location>
        <begin position="39"/>
        <end position="60"/>
    </location>
</feature>
<dbReference type="GO" id="GO:0005886">
    <property type="term" value="C:plasma membrane"/>
    <property type="evidence" value="ECO:0007669"/>
    <property type="project" value="UniProtKB-SubCell"/>
</dbReference>
<evidence type="ECO:0000313" key="7">
    <source>
        <dbReference type="EMBL" id="SHF86442.1"/>
    </source>
</evidence>
<evidence type="ECO:0000256" key="4">
    <source>
        <dbReference type="ARBA" id="ARBA00022989"/>
    </source>
</evidence>